<dbReference type="Pfam" id="PF00877">
    <property type="entry name" value="NLPC_P60"/>
    <property type="match status" value="1"/>
</dbReference>
<evidence type="ECO:0000256" key="4">
    <source>
        <dbReference type="ARBA" id="ARBA00022807"/>
    </source>
</evidence>
<evidence type="ECO:0000313" key="8">
    <source>
        <dbReference type="Proteomes" id="UP000199687"/>
    </source>
</evidence>
<dbReference type="Gene3D" id="1.10.101.10">
    <property type="entry name" value="PGBD-like superfamily/PGBD"/>
    <property type="match status" value="2"/>
</dbReference>
<dbReference type="GO" id="GO:0008234">
    <property type="term" value="F:cysteine-type peptidase activity"/>
    <property type="evidence" value="ECO:0007669"/>
    <property type="project" value="UniProtKB-KW"/>
</dbReference>
<dbReference type="PANTHER" id="PTHR47053">
    <property type="entry name" value="MUREIN DD-ENDOPEPTIDASE MEPH-RELATED"/>
    <property type="match status" value="1"/>
</dbReference>
<keyword evidence="8" id="KW-1185">Reference proteome</keyword>
<dbReference type="PROSITE" id="PS51935">
    <property type="entry name" value="NLPC_P60"/>
    <property type="match status" value="1"/>
</dbReference>
<dbReference type="SUPFAM" id="SSF54001">
    <property type="entry name" value="Cysteine proteinases"/>
    <property type="match status" value="1"/>
</dbReference>
<dbReference type="GO" id="GO:0006508">
    <property type="term" value="P:proteolysis"/>
    <property type="evidence" value="ECO:0007669"/>
    <property type="project" value="UniProtKB-KW"/>
</dbReference>
<accession>A0A1H9LKI8</accession>
<keyword evidence="3" id="KW-0378">Hydrolase</keyword>
<dbReference type="InterPro" id="IPR000064">
    <property type="entry name" value="NLP_P60_dom"/>
</dbReference>
<protein>
    <submittedName>
        <fullName evidence="7">Putative peptidoglycan binding domain-containing protein</fullName>
    </submittedName>
</protein>
<dbReference type="RefSeq" id="WP_089738254.1">
    <property type="nucleotide sequence ID" value="NZ_FOGL01000001.1"/>
</dbReference>
<dbReference type="InterPro" id="IPR036366">
    <property type="entry name" value="PGBDSf"/>
</dbReference>
<dbReference type="SUPFAM" id="SSF47090">
    <property type="entry name" value="PGBD-like"/>
    <property type="match status" value="2"/>
</dbReference>
<evidence type="ECO:0000256" key="2">
    <source>
        <dbReference type="ARBA" id="ARBA00022670"/>
    </source>
</evidence>
<evidence type="ECO:0000259" key="6">
    <source>
        <dbReference type="PROSITE" id="PS51935"/>
    </source>
</evidence>
<sequence>MLLHDHLSTVVKHSVAYSFVFSQPFSFYIDASFSQVENEIFEQAPVLSYGMHHDTVRVLQKKLQKLSYYDSSIDGKFGTLTEYALKKFQKDQQMKISGEADKETIQRIIQREAQTYENILTAHISNDSADETNKEDVEKLQEALNYYGYYKSSIDGLYGPVTDKALQAYKQDRGIETVHIENEITISSAQSETEHTYIQTSNSSDQTVPESSNEKSIPAASSNLQGIISTAKAYYGVPYVWGGTTSAGFDCSGYIQFVFNQYNVQLPRTVNEMWNATKPIAQPAVGDLVFFETYKPGPSHAGIYIGNGQFIHAGASNGVEISPLDQAYWSERYLGAKRVISE</sequence>
<dbReference type="InterPro" id="IPR038765">
    <property type="entry name" value="Papain-like_cys_pep_sf"/>
</dbReference>
<dbReference type="OrthoDB" id="9813368at2"/>
<evidence type="ECO:0000313" key="7">
    <source>
        <dbReference type="EMBL" id="SER11930.1"/>
    </source>
</evidence>
<feature type="region of interest" description="Disordered" evidence="5">
    <location>
        <begin position="191"/>
        <end position="216"/>
    </location>
</feature>
<dbReference type="Proteomes" id="UP000199687">
    <property type="component" value="Unassembled WGS sequence"/>
</dbReference>
<comment type="similarity">
    <text evidence="1">Belongs to the peptidase C40 family.</text>
</comment>
<name>A0A1H9LKI8_9BACI</name>
<dbReference type="InterPro" id="IPR036365">
    <property type="entry name" value="PGBD-like_sf"/>
</dbReference>
<dbReference type="InterPro" id="IPR051202">
    <property type="entry name" value="Peptidase_C40"/>
</dbReference>
<organism evidence="7 8">
    <name type="scientific">Gracilibacillus ureilyticus</name>
    <dbReference type="NCBI Taxonomy" id="531814"/>
    <lineage>
        <taxon>Bacteria</taxon>
        <taxon>Bacillati</taxon>
        <taxon>Bacillota</taxon>
        <taxon>Bacilli</taxon>
        <taxon>Bacillales</taxon>
        <taxon>Bacillaceae</taxon>
        <taxon>Gracilibacillus</taxon>
    </lineage>
</organism>
<dbReference type="PANTHER" id="PTHR47053:SF1">
    <property type="entry name" value="MUREIN DD-ENDOPEPTIDASE MEPH-RELATED"/>
    <property type="match status" value="1"/>
</dbReference>
<keyword evidence="4" id="KW-0788">Thiol protease</keyword>
<dbReference type="STRING" id="531814.SAMN04487944_101296"/>
<evidence type="ECO:0000256" key="1">
    <source>
        <dbReference type="ARBA" id="ARBA00007074"/>
    </source>
</evidence>
<gene>
    <name evidence="7" type="ORF">SAMN04487944_101296</name>
</gene>
<evidence type="ECO:0000256" key="5">
    <source>
        <dbReference type="SAM" id="MobiDB-lite"/>
    </source>
</evidence>
<dbReference type="Pfam" id="PF01471">
    <property type="entry name" value="PG_binding_1"/>
    <property type="match status" value="2"/>
</dbReference>
<dbReference type="AlphaFoldDB" id="A0A1H9LKI8"/>
<dbReference type="EMBL" id="FOGL01000001">
    <property type="protein sequence ID" value="SER11930.1"/>
    <property type="molecule type" value="Genomic_DNA"/>
</dbReference>
<feature type="domain" description="NlpC/P60" evidence="6">
    <location>
        <begin position="221"/>
        <end position="340"/>
    </location>
</feature>
<keyword evidence="2" id="KW-0645">Protease</keyword>
<reference evidence="7 8" key="1">
    <citation type="submission" date="2016-10" db="EMBL/GenBank/DDBJ databases">
        <authorList>
            <person name="de Groot N.N."/>
        </authorList>
    </citation>
    <scope>NUCLEOTIDE SEQUENCE [LARGE SCALE GENOMIC DNA]</scope>
    <source>
        <strain evidence="7 8">CGMCC 1.7727</strain>
    </source>
</reference>
<evidence type="ECO:0000256" key="3">
    <source>
        <dbReference type="ARBA" id="ARBA00022801"/>
    </source>
</evidence>
<dbReference type="Gene3D" id="3.90.1720.10">
    <property type="entry name" value="endopeptidase domain like (from Nostoc punctiforme)"/>
    <property type="match status" value="1"/>
</dbReference>
<proteinExistence type="inferred from homology"/>
<dbReference type="InterPro" id="IPR002477">
    <property type="entry name" value="Peptidoglycan-bd-like"/>
</dbReference>